<dbReference type="EMBL" id="CP109527">
    <property type="protein sequence ID" value="WTY38423.1"/>
    <property type="molecule type" value="Genomic_DNA"/>
</dbReference>
<gene>
    <name evidence="1" type="ORF">OG308_11580</name>
</gene>
<keyword evidence="2" id="KW-1185">Reference proteome</keyword>
<name>A0ABZ1NER7_9NOCA</name>
<evidence type="ECO:0000313" key="1">
    <source>
        <dbReference type="EMBL" id="WTY38423.1"/>
    </source>
</evidence>
<dbReference type="Proteomes" id="UP001621418">
    <property type="component" value="Chromosome"/>
</dbReference>
<dbReference type="InterPro" id="IPR024520">
    <property type="entry name" value="DUF3558"/>
</dbReference>
<dbReference type="Pfam" id="PF12079">
    <property type="entry name" value="DUF3558"/>
    <property type="match status" value="1"/>
</dbReference>
<accession>A0ABZ1NER7</accession>
<sequence>MSVAASPTSVDVEAKVWDPCLLPDSAISGAGLNVGSKSKDVAGVDFTGWKVCAWKNPGNQYSLALMSSEHTLAESRQRATEYTGFADVTIGAHKALRFRPVGSANDLACYVSVEVPNGSVDFHLQNRVSAKNPPEPCAEATRLSTALVQYLPAN</sequence>
<evidence type="ECO:0000313" key="2">
    <source>
        <dbReference type="Proteomes" id="UP001621418"/>
    </source>
</evidence>
<dbReference type="RefSeq" id="WP_405150306.1">
    <property type="nucleotide sequence ID" value="NZ_CP109527.1"/>
</dbReference>
<protein>
    <submittedName>
        <fullName evidence="1">DUF3558 domain-containing protein</fullName>
    </submittedName>
</protein>
<reference evidence="1 2" key="1">
    <citation type="submission" date="2022-10" db="EMBL/GenBank/DDBJ databases">
        <title>The complete genomes of actinobacterial strains from the NBC collection.</title>
        <authorList>
            <person name="Joergensen T.S."/>
            <person name="Alvarez Arevalo M."/>
            <person name="Sterndorff E.B."/>
            <person name="Faurdal D."/>
            <person name="Vuksanovic O."/>
            <person name="Mourched A.-S."/>
            <person name="Charusanti P."/>
            <person name="Shaw S."/>
            <person name="Blin K."/>
            <person name="Weber T."/>
        </authorList>
    </citation>
    <scope>NUCLEOTIDE SEQUENCE [LARGE SCALE GENOMIC DNA]</scope>
    <source>
        <strain evidence="1 2">NBC_01413</strain>
    </source>
</reference>
<proteinExistence type="predicted"/>
<organism evidence="1 2">
    <name type="scientific">Nocardia salmonicida</name>
    <dbReference type="NCBI Taxonomy" id="53431"/>
    <lineage>
        <taxon>Bacteria</taxon>
        <taxon>Bacillati</taxon>
        <taxon>Actinomycetota</taxon>
        <taxon>Actinomycetes</taxon>
        <taxon>Mycobacteriales</taxon>
        <taxon>Nocardiaceae</taxon>
        <taxon>Nocardia</taxon>
    </lineage>
</organism>